<feature type="compositionally biased region" description="Low complexity" evidence="1">
    <location>
        <begin position="126"/>
        <end position="138"/>
    </location>
</feature>
<dbReference type="RefSeq" id="XP_030838497.1">
    <property type="nucleotide sequence ID" value="XM_030982637.1"/>
</dbReference>
<dbReference type="OrthoDB" id="10207359at2759"/>
<dbReference type="KEGG" id="spu:105437637"/>
<evidence type="ECO:0000313" key="3">
    <source>
        <dbReference type="Proteomes" id="UP000007110"/>
    </source>
</evidence>
<name>A0A7M7NLU5_STRPU</name>
<proteinExistence type="predicted"/>
<accession>A0A7M7NLU5</accession>
<dbReference type="GeneID" id="105437637"/>
<dbReference type="Proteomes" id="UP000007110">
    <property type="component" value="Unassembled WGS sequence"/>
</dbReference>
<sequence length="166" mass="18578">MLMVSLIVHLCRCCSRKHESEVLVTFVKRKKSSIRNEQAIGKRPANTNTLLQLPAISYDNADESAIHGGSSRDNNDFMSSAEGIYMDIPDRPFITSNIERDDQTYQTDEDGYAKPRNLIETDFAEPSVTPTPMTSPMTNHLTRHVTGPVTSAKPTPVSRPLRYPKV</sequence>
<evidence type="ECO:0000313" key="2">
    <source>
        <dbReference type="EnsemblMetazoa" id="XP_030838497"/>
    </source>
</evidence>
<reference evidence="3" key="1">
    <citation type="submission" date="2015-02" db="EMBL/GenBank/DDBJ databases">
        <title>Genome sequencing for Strongylocentrotus purpuratus.</title>
        <authorList>
            <person name="Murali S."/>
            <person name="Liu Y."/>
            <person name="Vee V."/>
            <person name="English A."/>
            <person name="Wang M."/>
            <person name="Skinner E."/>
            <person name="Han Y."/>
            <person name="Muzny D.M."/>
            <person name="Worley K.C."/>
            <person name="Gibbs R.A."/>
        </authorList>
    </citation>
    <scope>NUCLEOTIDE SEQUENCE</scope>
</reference>
<reference evidence="2" key="2">
    <citation type="submission" date="2021-01" db="UniProtKB">
        <authorList>
            <consortium name="EnsemblMetazoa"/>
        </authorList>
    </citation>
    <scope>IDENTIFICATION</scope>
</reference>
<evidence type="ECO:0000256" key="1">
    <source>
        <dbReference type="SAM" id="MobiDB-lite"/>
    </source>
</evidence>
<feature type="region of interest" description="Disordered" evidence="1">
    <location>
        <begin position="125"/>
        <end position="166"/>
    </location>
</feature>
<dbReference type="EnsemblMetazoa" id="XM_030982637">
    <property type="protein sequence ID" value="XP_030838497"/>
    <property type="gene ID" value="LOC105437637"/>
</dbReference>
<organism evidence="2 3">
    <name type="scientific">Strongylocentrotus purpuratus</name>
    <name type="common">Purple sea urchin</name>
    <dbReference type="NCBI Taxonomy" id="7668"/>
    <lineage>
        <taxon>Eukaryota</taxon>
        <taxon>Metazoa</taxon>
        <taxon>Echinodermata</taxon>
        <taxon>Eleutherozoa</taxon>
        <taxon>Echinozoa</taxon>
        <taxon>Echinoidea</taxon>
        <taxon>Euechinoidea</taxon>
        <taxon>Echinacea</taxon>
        <taxon>Camarodonta</taxon>
        <taxon>Echinidea</taxon>
        <taxon>Strongylocentrotidae</taxon>
        <taxon>Strongylocentrotus</taxon>
    </lineage>
</organism>
<dbReference type="OMA" id="NDFMSSA"/>
<dbReference type="AlphaFoldDB" id="A0A7M7NLU5"/>
<dbReference type="InParanoid" id="A0A7M7NLU5"/>
<protein>
    <submittedName>
        <fullName evidence="2">Uncharacterized protein</fullName>
    </submittedName>
</protein>
<keyword evidence="3" id="KW-1185">Reference proteome</keyword>